<protein>
    <recommendedName>
        <fullName evidence="6">Peptidase S8/S53 domain-containing protein</fullName>
    </recommendedName>
</protein>
<evidence type="ECO:0000256" key="2">
    <source>
        <dbReference type="ARBA" id="ARBA00022670"/>
    </source>
</evidence>
<dbReference type="PANTHER" id="PTHR43806:SF11">
    <property type="entry name" value="CEREVISIN-RELATED"/>
    <property type="match status" value="1"/>
</dbReference>
<dbReference type="CDD" id="cd04847">
    <property type="entry name" value="Peptidases_S8_Subtilisin_like_2"/>
    <property type="match status" value="1"/>
</dbReference>
<dbReference type="InterPro" id="IPR034074">
    <property type="entry name" value="Y4bN_pept_dom"/>
</dbReference>
<dbReference type="InterPro" id="IPR050131">
    <property type="entry name" value="Peptidase_S8_subtilisin-like"/>
</dbReference>
<keyword evidence="3 5" id="KW-0378">Hydrolase</keyword>
<evidence type="ECO:0000259" key="6">
    <source>
        <dbReference type="Pfam" id="PF00082"/>
    </source>
</evidence>
<dbReference type="GO" id="GO:0004252">
    <property type="term" value="F:serine-type endopeptidase activity"/>
    <property type="evidence" value="ECO:0007669"/>
    <property type="project" value="UniProtKB-UniRule"/>
</dbReference>
<feature type="active site" description="Charge relay system" evidence="5">
    <location>
        <position position="301"/>
    </location>
</feature>
<evidence type="ECO:0000256" key="1">
    <source>
        <dbReference type="ARBA" id="ARBA00011073"/>
    </source>
</evidence>
<reference evidence="7 8" key="1">
    <citation type="submission" date="2018-02" db="EMBL/GenBank/DDBJ databases">
        <title>Complete genome sequencing of Faecalibacterium prausnitzii strains isolated from the human gut.</title>
        <authorList>
            <person name="Fitzgerald B.C."/>
            <person name="Shkoporov A.N."/>
            <person name="Ross P.R."/>
            <person name="Hill C."/>
        </authorList>
    </citation>
    <scope>NUCLEOTIDE SEQUENCE [LARGE SCALE GENOMIC DNA]</scope>
    <source>
        <strain evidence="7 8">APC942/18-1</strain>
    </source>
</reference>
<dbReference type="InterPro" id="IPR036852">
    <property type="entry name" value="Peptidase_S8/S53_dom_sf"/>
</dbReference>
<dbReference type="Proteomes" id="UP000250997">
    <property type="component" value="Unassembled WGS sequence"/>
</dbReference>
<evidence type="ECO:0000256" key="5">
    <source>
        <dbReference type="PROSITE-ProRule" id="PRU01240"/>
    </source>
</evidence>
<dbReference type="InterPro" id="IPR000209">
    <property type="entry name" value="Peptidase_S8/S53_dom"/>
</dbReference>
<keyword evidence="2 5" id="KW-0645">Protease</keyword>
<name>A0AAX1QJ76_9FIRM</name>
<dbReference type="EMBL" id="PRLA01000002">
    <property type="protein sequence ID" value="RAW51566.1"/>
    <property type="molecule type" value="Genomic_DNA"/>
</dbReference>
<dbReference type="AlphaFoldDB" id="A0AAX1QJ76"/>
<evidence type="ECO:0000313" key="8">
    <source>
        <dbReference type="Proteomes" id="UP000250997"/>
    </source>
</evidence>
<dbReference type="PANTHER" id="PTHR43806">
    <property type="entry name" value="PEPTIDASE S8"/>
    <property type="match status" value="1"/>
</dbReference>
<gene>
    <name evidence="7" type="ORF">C4N27_03530</name>
</gene>
<dbReference type="RefSeq" id="WP_158395636.1">
    <property type="nucleotide sequence ID" value="NZ_CP026548.1"/>
</dbReference>
<feature type="domain" description="Peptidase S8/S53" evidence="6">
    <location>
        <begin position="264"/>
        <end position="543"/>
    </location>
</feature>
<dbReference type="SUPFAM" id="SSF52743">
    <property type="entry name" value="Subtilisin-like"/>
    <property type="match status" value="1"/>
</dbReference>
<dbReference type="GO" id="GO:0006508">
    <property type="term" value="P:proteolysis"/>
    <property type="evidence" value="ECO:0007669"/>
    <property type="project" value="UniProtKB-KW"/>
</dbReference>
<sequence>MSGFEKHPILANGEYYITPLEKRIGGGNITRPHEYFEAKQRLLSNIDSIQAEIEKEKEIFVKEKVVCVRLEPKYEAKSYVPTSLISESHMKLIGGRKYSADDTEQSKAKMYFLRATNAELEDLKTKFSTSEKDGVKSWREQICTIKSIDFLSPSEKTMGFPDDWEEGVVEIVLHPLGSDYKEAIKGFFRLTNLNHKNVAVRSYDDGLTFLCARMNKTSIESVQKYNPLRSIKPLDDDWDELFLRRSSIVAPAPQPPEQIIKPFVKIGVFDGGVKSGTPLLDPYVVSHDMVGTKATERFLDHGSGVCGAVLYGTNLRGKTESDHVDNPSVSIESFRVFPTVPDSEPTKNYQMYSTIDIIERVVSERSDIKIYNVSFGPKGAILDDDINRFTYVCDKLSYDAPDGINPLFCIAAGNDGNLEKPLNRIQSPADMVNGLGIGAYSISFLGDKYRSSYSCIGPGREGAKIKPDLLEFGGDTSMPFITTKSGAELMGEQGTSFASPVVAGKIGKLMAASPQIHPHMARALLIHHATPDESISQDEQGFGFCPNDVTEVLNCSDKKVTILYEGEISSTTTAKLPIFLPDVSTTHGMAHLTWTICTVVNPNVNDSDAYTNNCIEDTFYPNEMKFNFRGPKKTEQLNLLKSEDIQRAKELFGLGYQKSELPVSRSAKPCFAEADLRSNDYKWDTVIRKEISMRCSSLLSPFLSLHAIGRDDYEREKIKYFVVITVDIPKYSGSVYDGVLQTYRNLAPIEIQNINRISAQT</sequence>
<comment type="similarity">
    <text evidence="1 5">Belongs to the peptidase S8 family.</text>
</comment>
<feature type="active site" description="Charge relay system" evidence="5">
    <location>
        <position position="270"/>
    </location>
</feature>
<feature type="active site" description="Charge relay system" evidence="5">
    <location>
        <position position="496"/>
    </location>
</feature>
<dbReference type="Pfam" id="PF00082">
    <property type="entry name" value="Peptidase_S8"/>
    <property type="match status" value="1"/>
</dbReference>
<keyword evidence="4 5" id="KW-0720">Serine protease</keyword>
<proteinExistence type="inferred from homology"/>
<organism evidence="7 8">
    <name type="scientific">Faecalibacterium prausnitzii</name>
    <dbReference type="NCBI Taxonomy" id="853"/>
    <lineage>
        <taxon>Bacteria</taxon>
        <taxon>Bacillati</taxon>
        <taxon>Bacillota</taxon>
        <taxon>Clostridia</taxon>
        <taxon>Eubacteriales</taxon>
        <taxon>Oscillospiraceae</taxon>
        <taxon>Faecalibacterium</taxon>
    </lineage>
</organism>
<dbReference type="PROSITE" id="PS00138">
    <property type="entry name" value="SUBTILASE_SER"/>
    <property type="match status" value="1"/>
</dbReference>
<dbReference type="Gene3D" id="3.40.50.200">
    <property type="entry name" value="Peptidase S8/S53 domain"/>
    <property type="match status" value="1"/>
</dbReference>
<evidence type="ECO:0000313" key="7">
    <source>
        <dbReference type="EMBL" id="RAW51566.1"/>
    </source>
</evidence>
<dbReference type="InterPro" id="IPR023828">
    <property type="entry name" value="Peptidase_S8_Ser-AS"/>
</dbReference>
<evidence type="ECO:0000256" key="3">
    <source>
        <dbReference type="ARBA" id="ARBA00022801"/>
    </source>
</evidence>
<accession>A0AAX1QJ76</accession>
<evidence type="ECO:0000256" key="4">
    <source>
        <dbReference type="ARBA" id="ARBA00022825"/>
    </source>
</evidence>
<dbReference type="PROSITE" id="PS51892">
    <property type="entry name" value="SUBTILASE"/>
    <property type="match status" value="1"/>
</dbReference>
<comment type="caution">
    <text evidence="7">The sequence shown here is derived from an EMBL/GenBank/DDBJ whole genome shotgun (WGS) entry which is preliminary data.</text>
</comment>